<evidence type="ECO:0000256" key="1">
    <source>
        <dbReference type="SAM" id="MobiDB-lite"/>
    </source>
</evidence>
<reference evidence="2" key="1">
    <citation type="submission" date="2014-09" db="EMBL/GenBank/DDBJ databases">
        <title>Draft genome sequence of an oleaginous Mucoromycotina fungus Mucor ambiguus NBRC6742.</title>
        <authorList>
            <person name="Takeda I."/>
            <person name="Yamane N."/>
            <person name="Morita T."/>
            <person name="Tamano K."/>
            <person name="Machida M."/>
            <person name="Baker S."/>
            <person name="Koike H."/>
        </authorList>
    </citation>
    <scope>NUCLEOTIDE SEQUENCE</scope>
    <source>
        <strain evidence="2">NBRC 6742</strain>
    </source>
</reference>
<accession>A0A0C9M7Y6</accession>
<dbReference type="EMBL" id="DF836409">
    <property type="protein sequence ID" value="GAN06341.1"/>
    <property type="molecule type" value="Genomic_DNA"/>
</dbReference>
<gene>
    <name evidence="2" type="ORF">MAM1_0120c05823</name>
</gene>
<dbReference type="Proteomes" id="UP000053815">
    <property type="component" value="Unassembled WGS sequence"/>
</dbReference>
<dbReference type="AlphaFoldDB" id="A0A0C9M7Y6"/>
<evidence type="ECO:0000313" key="3">
    <source>
        <dbReference type="Proteomes" id="UP000053815"/>
    </source>
</evidence>
<sequence>MPFTAFFERKSRASTIQSTVGNEGDAVDIKGDDNNGNANVVEAKVINNSHAKQEATTDEVGLPPTAK</sequence>
<keyword evidence="3" id="KW-1185">Reference proteome</keyword>
<name>A0A0C9M7Y6_9FUNG</name>
<proteinExistence type="predicted"/>
<protein>
    <submittedName>
        <fullName evidence="2">Uncharacterized protein</fullName>
    </submittedName>
</protein>
<feature type="region of interest" description="Disordered" evidence="1">
    <location>
        <begin position="47"/>
        <end position="67"/>
    </location>
</feature>
<organism evidence="2">
    <name type="scientific">Mucor ambiguus</name>
    <dbReference type="NCBI Taxonomy" id="91626"/>
    <lineage>
        <taxon>Eukaryota</taxon>
        <taxon>Fungi</taxon>
        <taxon>Fungi incertae sedis</taxon>
        <taxon>Mucoromycota</taxon>
        <taxon>Mucoromycotina</taxon>
        <taxon>Mucoromycetes</taxon>
        <taxon>Mucorales</taxon>
        <taxon>Mucorineae</taxon>
        <taxon>Mucoraceae</taxon>
        <taxon>Mucor</taxon>
    </lineage>
</organism>
<evidence type="ECO:0000313" key="2">
    <source>
        <dbReference type="EMBL" id="GAN06341.1"/>
    </source>
</evidence>